<sequence length="132" mass="14456">MLKSFMTILIAGLLACTLSSCEANDETIKLISAEPSGYKINLYSHPDDQEQANDYMSALLNWKTAQEDDRFLSFKESTLSSDDINISADQLPALVIYKDGELVQSISGNNSDPSEIKSTLDNTVALSNNKNS</sequence>
<dbReference type="PROSITE" id="PS51257">
    <property type="entry name" value="PROKAR_LIPOPROTEIN"/>
    <property type="match status" value="1"/>
</dbReference>
<dbReference type="Proteomes" id="UP001596494">
    <property type="component" value="Unassembled WGS sequence"/>
</dbReference>
<accession>A0ABW2K5L9</accession>
<keyword evidence="1" id="KW-0732">Signal</keyword>
<dbReference type="EMBL" id="JBHTBY010000008">
    <property type="protein sequence ID" value="MFC7321415.1"/>
    <property type="molecule type" value="Genomic_DNA"/>
</dbReference>
<feature type="signal peptide" evidence="1">
    <location>
        <begin position="1"/>
        <end position="23"/>
    </location>
</feature>
<evidence type="ECO:0000256" key="1">
    <source>
        <dbReference type="SAM" id="SignalP"/>
    </source>
</evidence>
<comment type="caution">
    <text evidence="2">The sequence shown here is derived from an EMBL/GenBank/DDBJ whole genome shotgun (WGS) entry which is preliminary data.</text>
</comment>
<evidence type="ECO:0000313" key="2">
    <source>
        <dbReference type="EMBL" id="MFC7321415.1"/>
    </source>
</evidence>
<protein>
    <recommendedName>
        <fullName evidence="4">Small peptidoglycan-associated lipoprotein</fullName>
    </recommendedName>
</protein>
<dbReference type="RefSeq" id="WP_289217254.1">
    <property type="nucleotide sequence ID" value="NZ_JAPVRC010000015.1"/>
</dbReference>
<keyword evidence="3" id="KW-1185">Reference proteome</keyword>
<reference evidence="3" key="1">
    <citation type="journal article" date="2019" name="Int. J. Syst. Evol. Microbiol.">
        <title>The Global Catalogue of Microorganisms (GCM) 10K type strain sequencing project: providing services to taxonomists for standard genome sequencing and annotation.</title>
        <authorList>
            <consortium name="The Broad Institute Genomics Platform"/>
            <consortium name="The Broad Institute Genome Sequencing Center for Infectious Disease"/>
            <person name="Wu L."/>
            <person name="Ma J."/>
        </authorList>
    </citation>
    <scope>NUCLEOTIDE SEQUENCE [LARGE SCALE GENOMIC DNA]</scope>
    <source>
        <strain evidence="3">CCUG 73951</strain>
    </source>
</reference>
<gene>
    <name evidence="2" type="ORF">ACFQMN_11015</name>
</gene>
<organism evidence="2 3">
    <name type="scientific">Halobacillus campisalis</name>
    <dbReference type="NCBI Taxonomy" id="435909"/>
    <lineage>
        <taxon>Bacteria</taxon>
        <taxon>Bacillati</taxon>
        <taxon>Bacillota</taxon>
        <taxon>Bacilli</taxon>
        <taxon>Bacillales</taxon>
        <taxon>Bacillaceae</taxon>
        <taxon>Halobacillus</taxon>
    </lineage>
</organism>
<proteinExistence type="predicted"/>
<evidence type="ECO:0000313" key="3">
    <source>
        <dbReference type="Proteomes" id="UP001596494"/>
    </source>
</evidence>
<evidence type="ECO:0008006" key="4">
    <source>
        <dbReference type="Google" id="ProtNLM"/>
    </source>
</evidence>
<name>A0ABW2K5L9_9BACI</name>
<feature type="chain" id="PRO_5045339103" description="Small peptidoglycan-associated lipoprotein" evidence="1">
    <location>
        <begin position="24"/>
        <end position="132"/>
    </location>
</feature>